<dbReference type="InterPro" id="IPR036397">
    <property type="entry name" value="RNaseH_sf"/>
</dbReference>
<evidence type="ECO:0000259" key="1">
    <source>
        <dbReference type="PROSITE" id="PS50994"/>
    </source>
</evidence>
<dbReference type="Pfam" id="PF09299">
    <property type="entry name" value="Mu-transpos_C"/>
    <property type="match status" value="1"/>
</dbReference>
<dbReference type="Pfam" id="PF13565">
    <property type="entry name" value="HTH_32"/>
    <property type="match status" value="1"/>
</dbReference>
<dbReference type="PANTHER" id="PTHR35004">
    <property type="entry name" value="TRANSPOSASE RV3428C-RELATED"/>
    <property type="match status" value="1"/>
</dbReference>
<dbReference type="Gene3D" id="3.30.420.10">
    <property type="entry name" value="Ribonuclease H-like superfamily/Ribonuclease H"/>
    <property type="match status" value="1"/>
</dbReference>
<dbReference type="PANTHER" id="PTHR35004:SF6">
    <property type="entry name" value="TRANSPOSASE"/>
    <property type="match status" value="1"/>
</dbReference>
<keyword evidence="3" id="KW-1185">Reference proteome</keyword>
<dbReference type="GO" id="GO:0003676">
    <property type="term" value="F:nucleic acid binding"/>
    <property type="evidence" value="ECO:0007669"/>
    <property type="project" value="InterPro"/>
</dbReference>
<protein>
    <submittedName>
        <fullName evidence="2">Integrase core domain protein</fullName>
    </submittedName>
</protein>
<feature type="domain" description="Integrase catalytic" evidence="1">
    <location>
        <begin position="154"/>
        <end position="321"/>
    </location>
</feature>
<dbReference type="EMBL" id="QFGA01000002">
    <property type="protein sequence ID" value="TEB05967.1"/>
    <property type="molecule type" value="Genomic_DNA"/>
</dbReference>
<dbReference type="InterPro" id="IPR009057">
    <property type="entry name" value="Homeodomain-like_sf"/>
</dbReference>
<dbReference type="InterPro" id="IPR012337">
    <property type="entry name" value="RNaseH-like_sf"/>
</dbReference>
<comment type="caution">
    <text evidence="2">The sequence shown here is derived from an EMBL/GenBank/DDBJ whole genome shotgun (WGS) entry which is preliminary data.</text>
</comment>
<dbReference type="InterPro" id="IPR001584">
    <property type="entry name" value="Integrase_cat-core"/>
</dbReference>
<organism evidence="2 3">
    <name type="scientific">Pelotomaculum schinkii</name>
    <dbReference type="NCBI Taxonomy" id="78350"/>
    <lineage>
        <taxon>Bacteria</taxon>
        <taxon>Bacillati</taxon>
        <taxon>Bacillota</taxon>
        <taxon>Clostridia</taxon>
        <taxon>Eubacteriales</taxon>
        <taxon>Desulfotomaculaceae</taxon>
        <taxon>Pelotomaculum</taxon>
    </lineage>
</organism>
<dbReference type="PROSITE" id="PS50994">
    <property type="entry name" value="INTEGRASE"/>
    <property type="match status" value="1"/>
</dbReference>
<dbReference type="Proteomes" id="UP000298324">
    <property type="component" value="Unassembled WGS sequence"/>
</dbReference>
<evidence type="ECO:0000313" key="2">
    <source>
        <dbReference type="EMBL" id="TEB05967.1"/>
    </source>
</evidence>
<evidence type="ECO:0000313" key="3">
    <source>
        <dbReference type="Proteomes" id="UP000298324"/>
    </source>
</evidence>
<sequence length="431" mass="50107">MALTEEQKMEVALFRFGLIAPLLNNQVDNPKVYLEKVSALVYDVPYYGRKEFCDKTFRRWLLDYRKDNLEGLKPQNRKDKGQSRVISEDLAEKIIAFRHENPGLSVMLLYDQMAKEGLILRSEVSYHSVYRFLKKKNLAKPLADKVVVKDRKRFAYDEVNRMWQGDMMTGPYVIVNGKKKPTYLFAFIDDCSRLVTFAQFSFEQNFDAMKKVYIEAVIRRGIPKIVYLDNGKVYRSQLFHWACAQMGTTVSHTEPFDAPSKGKIERIFRTVRERFLPLLSYPVTSLDELNRAFGKWLEEDYHRRVHSSLGMSPLDKYLSLVNQVKFAREPDLVRELFLKRESRRVHNDATVSIGGRLFEVPPALIGQKVEVRFEPNDLSKILIYANDKFVGKGLPVQLADNARMKRNRSENDISPQVLSFHEALLKKESGK</sequence>
<dbReference type="GO" id="GO:0015074">
    <property type="term" value="P:DNA integration"/>
    <property type="evidence" value="ECO:0007669"/>
    <property type="project" value="InterPro"/>
</dbReference>
<dbReference type="AlphaFoldDB" id="A0A4Y7RCB5"/>
<accession>A0A4Y7RCB5</accession>
<dbReference type="Pfam" id="PF00665">
    <property type="entry name" value="rve"/>
    <property type="match status" value="1"/>
</dbReference>
<reference evidence="2 3" key="1">
    <citation type="journal article" date="2018" name="Environ. Microbiol.">
        <title>Novel energy conservation strategies and behaviour of Pelotomaculum schinkii driving syntrophic propionate catabolism.</title>
        <authorList>
            <person name="Hidalgo-Ahumada C.A.P."/>
            <person name="Nobu M.K."/>
            <person name="Narihiro T."/>
            <person name="Tamaki H."/>
            <person name="Liu W.T."/>
            <person name="Kamagata Y."/>
            <person name="Stams A.J.M."/>
            <person name="Imachi H."/>
            <person name="Sousa D.Z."/>
        </authorList>
    </citation>
    <scope>NUCLEOTIDE SEQUENCE [LARGE SCALE GENOMIC DNA]</scope>
    <source>
        <strain evidence="2 3">HH</strain>
    </source>
</reference>
<proteinExistence type="predicted"/>
<gene>
    <name evidence="2" type="ORF">Psch_03009</name>
</gene>
<dbReference type="InterPro" id="IPR015378">
    <property type="entry name" value="Transposase-like_Mu_C"/>
</dbReference>
<name>A0A4Y7RCB5_9FIRM</name>
<dbReference type="SUPFAM" id="SSF46689">
    <property type="entry name" value="Homeodomain-like"/>
    <property type="match status" value="1"/>
</dbReference>
<dbReference type="SUPFAM" id="SSF53098">
    <property type="entry name" value="Ribonuclease H-like"/>
    <property type="match status" value="1"/>
</dbReference>